<dbReference type="Gene3D" id="4.10.410.60">
    <property type="match status" value="1"/>
</dbReference>
<evidence type="ECO:0000256" key="4">
    <source>
        <dbReference type="RuleBase" id="RU000568"/>
    </source>
</evidence>
<dbReference type="PANTHER" id="PTHR33343:SF1">
    <property type="entry name" value="LARGE RIBOSOMAL SUBUNIT PROTEIN BL35M"/>
    <property type="match status" value="1"/>
</dbReference>
<evidence type="ECO:0000313" key="6">
    <source>
        <dbReference type="EMBL" id="SVP89725.1"/>
    </source>
</evidence>
<dbReference type="EMBL" id="UIVT01000001">
    <property type="protein sequence ID" value="SVP88567.1"/>
    <property type="molecule type" value="Genomic_DNA"/>
</dbReference>
<comment type="similarity">
    <text evidence="1 4">Belongs to the bacterial ribosomal protein bL35 family.</text>
</comment>
<evidence type="ECO:0000313" key="5">
    <source>
        <dbReference type="EMBL" id="SVP88567.1"/>
    </source>
</evidence>
<dbReference type="InterPro" id="IPR001706">
    <property type="entry name" value="Ribosomal_bL35"/>
</dbReference>
<evidence type="ECO:0000256" key="3">
    <source>
        <dbReference type="ARBA" id="ARBA00023274"/>
    </source>
</evidence>
<dbReference type="AlphaFoldDB" id="A0A3B0MXM2"/>
<gene>
    <name evidence="5" type="ORF">TAT_000042600</name>
    <name evidence="6" type="ORF">TAV_000042200</name>
</gene>
<dbReference type="InterPro" id="IPR021137">
    <property type="entry name" value="Ribosomal_bL35-like"/>
</dbReference>
<dbReference type="EMBL" id="UIVS01000001">
    <property type="protein sequence ID" value="SVP89725.1"/>
    <property type="molecule type" value="Genomic_DNA"/>
</dbReference>
<dbReference type="PRINTS" id="PR00064">
    <property type="entry name" value="RIBOSOMALL35"/>
</dbReference>
<dbReference type="GO" id="GO:0006412">
    <property type="term" value="P:translation"/>
    <property type="evidence" value="ECO:0007669"/>
    <property type="project" value="InterPro"/>
</dbReference>
<protein>
    <recommendedName>
        <fullName evidence="4">50S ribosomal protein L35</fullName>
    </recommendedName>
</protein>
<dbReference type="SUPFAM" id="SSF143034">
    <property type="entry name" value="L35p-like"/>
    <property type="match status" value="1"/>
</dbReference>
<dbReference type="Pfam" id="PF01632">
    <property type="entry name" value="Ribosomal_L35p"/>
    <property type="match status" value="1"/>
</dbReference>
<evidence type="ECO:0000256" key="2">
    <source>
        <dbReference type="ARBA" id="ARBA00022980"/>
    </source>
</evidence>
<sequence length="150" mass="17244">MFLACTIFNFLVSAILFVKLLFLSGAGCICVISLPRGSSDFGAFRTSLNFISQINFSTLPSAKTDTRLFERRKYRLKIRAGGQFRIKPKTNHSVAKRFKVTATGKLMYRRATTQHKQRHKRRGAKCRLHRNGIITSLRMIRKIKSVLHNR</sequence>
<organism evidence="5">
    <name type="scientific">Theileria annulata</name>
    <dbReference type="NCBI Taxonomy" id="5874"/>
    <lineage>
        <taxon>Eukaryota</taxon>
        <taxon>Sar</taxon>
        <taxon>Alveolata</taxon>
        <taxon>Apicomplexa</taxon>
        <taxon>Aconoidasida</taxon>
        <taxon>Piroplasmida</taxon>
        <taxon>Theileriidae</taxon>
        <taxon>Theileria</taxon>
    </lineage>
</organism>
<dbReference type="GO" id="GO:0003735">
    <property type="term" value="F:structural constituent of ribosome"/>
    <property type="evidence" value="ECO:0007669"/>
    <property type="project" value="InterPro"/>
</dbReference>
<dbReference type="GO" id="GO:0022625">
    <property type="term" value="C:cytosolic large ribosomal subunit"/>
    <property type="evidence" value="ECO:0007669"/>
    <property type="project" value="TreeGrafter"/>
</dbReference>
<name>A0A3B0MXM2_THEAN</name>
<evidence type="ECO:0000256" key="1">
    <source>
        <dbReference type="ARBA" id="ARBA00006598"/>
    </source>
</evidence>
<dbReference type="PANTHER" id="PTHR33343">
    <property type="entry name" value="54S RIBOSOMAL PROTEIN BL35M"/>
    <property type="match status" value="1"/>
</dbReference>
<keyword evidence="3 4" id="KW-0687">Ribonucleoprotein</keyword>
<accession>A0A3B0MXM2</accession>
<reference evidence="5" key="1">
    <citation type="submission" date="2018-07" db="EMBL/GenBank/DDBJ databases">
        <authorList>
            <person name="Quirk P.G."/>
            <person name="Krulwich T.A."/>
        </authorList>
    </citation>
    <scope>NUCLEOTIDE SEQUENCE</scope>
    <source>
        <strain evidence="5">Anand</strain>
    </source>
</reference>
<dbReference type="InterPro" id="IPR018265">
    <property type="entry name" value="Ribosomal_bL35_CS"/>
</dbReference>
<dbReference type="InterPro" id="IPR037229">
    <property type="entry name" value="Ribosomal_bL35_sf"/>
</dbReference>
<proteinExistence type="inferred from homology"/>
<keyword evidence="2 4" id="KW-0689">Ribosomal protein</keyword>
<dbReference type="PROSITE" id="PS00936">
    <property type="entry name" value="RIBOSOMAL_L35"/>
    <property type="match status" value="1"/>
</dbReference>